<protein>
    <submittedName>
        <fullName evidence="2">Uncharacterized protein</fullName>
    </submittedName>
</protein>
<keyword evidence="1" id="KW-1133">Transmembrane helix</keyword>
<proteinExistence type="predicted"/>
<gene>
    <name evidence="2" type="ORF">GLW04_03285</name>
</gene>
<evidence type="ECO:0000313" key="2">
    <source>
        <dbReference type="EMBL" id="MYL18897.1"/>
    </source>
</evidence>
<dbReference type="AlphaFoldDB" id="A0A845DXX8"/>
<dbReference type="RefSeq" id="WP_160835335.1">
    <property type="nucleotide sequence ID" value="NZ_WMET01000001.1"/>
</dbReference>
<comment type="caution">
    <text evidence="2">The sequence shown here is derived from an EMBL/GenBank/DDBJ whole genome shotgun (WGS) entry which is preliminary data.</text>
</comment>
<accession>A0A845DXX8</accession>
<evidence type="ECO:0000313" key="3">
    <source>
        <dbReference type="Proteomes" id="UP000460949"/>
    </source>
</evidence>
<organism evidence="2 3">
    <name type="scientific">Halobacillus litoralis</name>
    <dbReference type="NCBI Taxonomy" id="45668"/>
    <lineage>
        <taxon>Bacteria</taxon>
        <taxon>Bacillati</taxon>
        <taxon>Bacillota</taxon>
        <taxon>Bacilli</taxon>
        <taxon>Bacillales</taxon>
        <taxon>Bacillaceae</taxon>
        <taxon>Halobacillus</taxon>
    </lineage>
</organism>
<evidence type="ECO:0000256" key="1">
    <source>
        <dbReference type="SAM" id="Phobius"/>
    </source>
</evidence>
<reference evidence="2 3" key="1">
    <citation type="submission" date="2019-11" db="EMBL/GenBank/DDBJ databases">
        <title>Genome sequences of 17 halophilic strains isolated from different environments.</title>
        <authorList>
            <person name="Furrow R.E."/>
        </authorList>
    </citation>
    <scope>NUCLEOTIDE SEQUENCE [LARGE SCALE GENOMIC DNA]</scope>
    <source>
        <strain evidence="2 3">22511_23_Filter</strain>
    </source>
</reference>
<sequence length="109" mass="12558">MLPPVLNHSGLTFMVALHLVTAVLLFAVSYTYEKSIITDRKNKWLFFGISLIYSWVGTMIVVDSLFDLHRDHTLSVFMYRTSLVVLLIGFILAQLLVYKCLNQMEITEE</sequence>
<feature type="transmembrane region" description="Helical" evidence="1">
    <location>
        <begin position="44"/>
        <end position="66"/>
    </location>
</feature>
<feature type="transmembrane region" description="Helical" evidence="1">
    <location>
        <begin position="12"/>
        <end position="32"/>
    </location>
</feature>
<keyword evidence="1" id="KW-0812">Transmembrane</keyword>
<dbReference type="Proteomes" id="UP000460949">
    <property type="component" value="Unassembled WGS sequence"/>
</dbReference>
<dbReference type="EMBL" id="WMET01000001">
    <property type="protein sequence ID" value="MYL18897.1"/>
    <property type="molecule type" value="Genomic_DNA"/>
</dbReference>
<name>A0A845DXX8_9BACI</name>
<keyword evidence="1" id="KW-0472">Membrane</keyword>
<feature type="transmembrane region" description="Helical" evidence="1">
    <location>
        <begin position="78"/>
        <end position="98"/>
    </location>
</feature>